<dbReference type="PANTHER" id="PTHR22642:SF2">
    <property type="entry name" value="PROTEIN LONG AFTER FAR-RED 3"/>
    <property type="match status" value="1"/>
</dbReference>
<dbReference type="PANTHER" id="PTHR22642">
    <property type="entry name" value="IMIDAZOLONEPROPIONASE"/>
    <property type="match status" value="1"/>
</dbReference>
<dbReference type="InterPro" id="IPR032466">
    <property type="entry name" value="Metal_Hydrolase"/>
</dbReference>
<organism evidence="2 3">
    <name type="scientific">Clostridium puniceum</name>
    <dbReference type="NCBI Taxonomy" id="29367"/>
    <lineage>
        <taxon>Bacteria</taxon>
        <taxon>Bacillati</taxon>
        <taxon>Bacillota</taxon>
        <taxon>Clostridia</taxon>
        <taxon>Eubacteriales</taxon>
        <taxon>Clostridiaceae</taxon>
        <taxon>Clostridium</taxon>
    </lineage>
</organism>
<protein>
    <submittedName>
        <fullName evidence="2">N-substituted formamide deformylase</fullName>
        <ecNumber evidence="2">3.5.1.91</ecNumber>
    </submittedName>
</protein>
<dbReference type="InterPro" id="IPR011059">
    <property type="entry name" value="Metal-dep_hydrolase_composite"/>
</dbReference>
<dbReference type="Gene3D" id="3.20.20.140">
    <property type="entry name" value="Metal-dependent hydrolases"/>
    <property type="match status" value="1"/>
</dbReference>
<dbReference type="Pfam" id="PF07969">
    <property type="entry name" value="Amidohydro_3"/>
    <property type="match status" value="1"/>
</dbReference>
<comment type="caution">
    <text evidence="2">The sequence shown here is derived from an EMBL/GenBank/DDBJ whole genome shotgun (WGS) entry which is preliminary data.</text>
</comment>
<evidence type="ECO:0000259" key="1">
    <source>
        <dbReference type="Pfam" id="PF07969"/>
    </source>
</evidence>
<dbReference type="InterPro" id="IPR013108">
    <property type="entry name" value="Amidohydro_3"/>
</dbReference>
<dbReference type="EC" id="3.5.1.91" evidence="2"/>
<dbReference type="SUPFAM" id="SSF51556">
    <property type="entry name" value="Metallo-dependent hydrolases"/>
    <property type="match status" value="1"/>
</dbReference>
<evidence type="ECO:0000313" key="3">
    <source>
        <dbReference type="Proteomes" id="UP000190890"/>
    </source>
</evidence>
<dbReference type="AlphaFoldDB" id="A0A1S8T1I3"/>
<evidence type="ECO:0000313" key="2">
    <source>
        <dbReference type="EMBL" id="OOM71646.1"/>
    </source>
</evidence>
<dbReference type="OrthoDB" id="9767366at2"/>
<dbReference type="Gene3D" id="2.30.40.10">
    <property type="entry name" value="Urease, subunit C, domain 1"/>
    <property type="match status" value="1"/>
</dbReference>
<dbReference type="STRING" id="29367.CLPUN_49270"/>
<dbReference type="Gene3D" id="3.10.310.70">
    <property type="match status" value="1"/>
</dbReference>
<gene>
    <name evidence="2" type="primary">nfdA</name>
    <name evidence="2" type="ORF">CLPUN_49270</name>
</gene>
<feature type="domain" description="Amidohydrolase 3" evidence="1">
    <location>
        <begin position="88"/>
        <end position="579"/>
    </location>
</feature>
<dbReference type="Proteomes" id="UP000190890">
    <property type="component" value="Unassembled WGS sequence"/>
</dbReference>
<dbReference type="EMBL" id="LZZM01000229">
    <property type="protein sequence ID" value="OOM71646.1"/>
    <property type="molecule type" value="Genomic_DNA"/>
</dbReference>
<accession>A0A1S8T1I3</accession>
<reference evidence="2 3" key="1">
    <citation type="submission" date="2016-05" db="EMBL/GenBank/DDBJ databases">
        <title>Microbial solvent formation.</title>
        <authorList>
            <person name="Poehlein A."/>
            <person name="Montoya Solano J.D."/>
            <person name="Flitsch S."/>
            <person name="Krabben P."/>
            <person name="Duerre P."/>
            <person name="Daniel R."/>
        </authorList>
    </citation>
    <scope>NUCLEOTIDE SEQUENCE [LARGE SCALE GENOMIC DNA]</scope>
    <source>
        <strain evidence="2 3">DSM 2619</strain>
    </source>
</reference>
<keyword evidence="3" id="KW-1185">Reference proteome</keyword>
<keyword evidence="2" id="KW-0378">Hydrolase</keyword>
<sequence>MQLNEKSSSNCDKLFINGIIYSIDDKNRSYQAMAIKNGIIMALGSNEEIRKYSNDKTQIINLKYKIVLPGFIYANSCVPQKLMIKKDGLSLFDGNNPWQYLKLIQSYVDSHPEEEIIYGLGWESSNFERGENEPNRYVEVFKGPHKKWLENIKTEKPIVLKSLDNHSLWLNNKAFEYFKITKHTKNPVGGKIELDEEGELWGTLKENAASLINIDRFQNYSEKEYLGKFIKYQNILHSYGVTSIGLIDEQKCKIPLEFYRRLEITNRLKLKIIYGVTIMPYEICKQTICEQIHQLKRNKIIYETDLFNISVSKFYTDGIIGMETAYLFKSYEEENKLGSKNGLFMWEMLEFKEAIEMANRLNFNVIIHACGDFACKLAIDGIEYSTNNNERHGYRNSLISINLITKYYIKMMKLLDINAIIKPFWLYKNISFGENEVIAIGKERAHREYPVKSLIDEEIVTAGGFDQEIWETSNPLNAIECAVIRNLYDFIPSGYPKRVDLKDNRYRLNPSERISVVEAIKMFTINASYILGKEKEIGSLEVGKKADFIVLDKNIFETEPLDIHEINITQTYFNGELVYFNE</sequence>
<name>A0A1S8T1I3_9CLOT</name>
<dbReference type="RefSeq" id="WP_077849826.1">
    <property type="nucleotide sequence ID" value="NZ_LZZM01000229.1"/>
</dbReference>
<dbReference type="SUPFAM" id="SSF51338">
    <property type="entry name" value="Composite domain of metallo-dependent hydrolases"/>
    <property type="match status" value="1"/>
</dbReference>
<dbReference type="GO" id="GO:0016810">
    <property type="term" value="F:hydrolase activity, acting on carbon-nitrogen (but not peptide) bonds"/>
    <property type="evidence" value="ECO:0007669"/>
    <property type="project" value="InterPro"/>
</dbReference>
<proteinExistence type="predicted"/>